<organism evidence="1 2">
    <name type="scientific">Paraburkholderia bryophila</name>
    <dbReference type="NCBI Taxonomy" id="420952"/>
    <lineage>
        <taxon>Bacteria</taxon>
        <taxon>Pseudomonadati</taxon>
        <taxon>Pseudomonadota</taxon>
        <taxon>Betaproteobacteria</taxon>
        <taxon>Burkholderiales</taxon>
        <taxon>Burkholderiaceae</taxon>
        <taxon>Paraburkholderia</taxon>
    </lineage>
</organism>
<name>A0A7Y9WU56_9BURK</name>
<gene>
    <name evidence="1" type="ORF">GGD40_005956</name>
</gene>
<evidence type="ECO:0000313" key="2">
    <source>
        <dbReference type="Proteomes" id="UP000540929"/>
    </source>
</evidence>
<evidence type="ECO:0000313" key="1">
    <source>
        <dbReference type="EMBL" id="NYH26385.1"/>
    </source>
</evidence>
<dbReference type="AlphaFoldDB" id="A0A7Y9WU56"/>
<reference evidence="1 2" key="1">
    <citation type="submission" date="2020-07" db="EMBL/GenBank/DDBJ databases">
        <title>Exploring microbial biodiversity for novel pathways involved in the catabolism of aromatic compounds derived from lignin.</title>
        <authorList>
            <person name="Elkins J."/>
        </authorList>
    </citation>
    <scope>NUCLEOTIDE SEQUENCE [LARGE SCALE GENOMIC DNA]</scope>
    <source>
        <strain evidence="1 2">H2C3C</strain>
    </source>
</reference>
<sequence length="118" mass="12175">MFTSSDPMVGDTANTLEKALPGTVKDVNVPIQNQTLGLSSDADIMLNNGDVIEVKSGGGKGTTTQVANQSQIIGSSGEVIVYGPNLKPSVVNGIQNSGTKVFTNMNDLLSYVKSKGAS</sequence>
<keyword evidence="2" id="KW-1185">Reference proteome</keyword>
<comment type="caution">
    <text evidence="1">The sequence shown here is derived from an EMBL/GenBank/DDBJ whole genome shotgun (WGS) entry which is preliminary data.</text>
</comment>
<dbReference type="Proteomes" id="UP000540929">
    <property type="component" value="Unassembled WGS sequence"/>
</dbReference>
<dbReference type="EMBL" id="JACCAS010000002">
    <property type="protein sequence ID" value="NYH26385.1"/>
    <property type="molecule type" value="Genomic_DNA"/>
</dbReference>
<accession>A0A7Y9WU56</accession>
<dbReference type="RefSeq" id="WP_179745990.1">
    <property type="nucleotide sequence ID" value="NZ_JACCAS010000002.1"/>
</dbReference>
<proteinExistence type="predicted"/>
<protein>
    <submittedName>
        <fullName evidence="1">Uncharacterized protein</fullName>
    </submittedName>
</protein>